<dbReference type="OrthoDB" id="9768183at2"/>
<dbReference type="RefSeq" id="WP_058440839.1">
    <property type="nucleotide sequence ID" value="NZ_CAAAHU010000022.1"/>
</dbReference>
<dbReference type="EMBL" id="LNXV01000004">
    <property type="protein sequence ID" value="KTC86820.1"/>
    <property type="molecule type" value="Genomic_DNA"/>
</dbReference>
<dbReference type="InterPro" id="IPR001638">
    <property type="entry name" value="Solute-binding_3/MltF_N"/>
</dbReference>
<evidence type="ECO:0000256" key="2">
    <source>
        <dbReference type="ARBA" id="ARBA00022729"/>
    </source>
</evidence>
<protein>
    <submittedName>
        <fullName evidence="4">Arginine transport system periplasmic binding protein</fullName>
    </submittedName>
</protein>
<dbReference type="Gene3D" id="3.40.190.10">
    <property type="entry name" value="Periplasmic binding protein-like II"/>
    <property type="match status" value="2"/>
</dbReference>
<dbReference type="STRING" id="29422.Lbru_0761"/>
<dbReference type="AlphaFoldDB" id="A0A0W0SU63"/>
<keyword evidence="2" id="KW-0732">Signal</keyword>
<dbReference type="PATRIC" id="fig|29422.6.peg.796"/>
<reference evidence="4 5" key="1">
    <citation type="submission" date="2015-11" db="EMBL/GenBank/DDBJ databases">
        <title>Genomic analysis of 38 Legionella species identifies large and diverse effector repertoires.</title>
        <authorList>
            <person name="Burstein D."/>
            <person name="Amaro F."/>
            <person name="Zusman T."/>
            <person name="Lifshitz Z."/>
            <person name="Cohen O."/>
            <person name="Gilbert J.A."/>
            <person name="Pupko T."/>
            <person name="Shuman H.A."/>
            <person name="Segal G."/>
        </authorList>
    </citation>
    <scope>NUCLEOTIDE SEQUENCE [LARGE SCALE GENOMIC DNA]</scope>
    <source>
        <strain evidence="4 5">ATCC 43878</strain>
    </source>
</reference>
<proteinExistence type="inferred from homology"/>
<comment type="similarity">
    <text evidence="1">Belongs to the bacterial solute-binding protein 3 family.</text>
</comment>
<comment type="caution">
    <text evidence="4">The sequence shown here is derived from an EMBL/GenBank/DDBJ whole genome shotgun (WGS) entry which is preliminary data.</text>
</comment>
<dbReference type="Pfam" id="PF00497">
    <property type="entry name" value="SBP_bac_3"/>
    <property type="match status" value="1"/>
</dbReference>
<evidence type="ECO:0000256" key="1">
    <source>
        <dbReference type="ARBA" id="ARBA00010333"/>
    </source>
</evidence>
<dbReference type="PANTHER" id="PTHR35936:SF19">
    <property type="entry name" value="AMINO-ACID-BINDING PROTEIN YXEM-RELATED"/>
    <property type="match status" value="1"/>
</dbReference>
<dbReference type="Proteomes" id="UP000054742">
    <property type="component" value="Unassembled WGS sequence"/>
</dbReference>
<evidence type="ECO:0000259" key="3">
    <source>
        <dbReference type="SMART" id="SM00062"/>
    </source>
</evidence>
<dbReference type="SUPFAM" id="SSF53850">
    <property type="entry name" value="Periplasmic binding protein-like II"/>
    <property type="match status" value="1"/>
</dbReference>
<dbReference type="PANTHER" id="PTHR35936">
    <property type="entry name" value="MEMBRANE-BOUND LYTIC MUREIN TRANSGLYCOSYLASE F"/>
    <property type="match status" value="1"/>
</dbReference>
<feature type="domain" description="Solute-binding protein family 3/N-terminal" evidence="3">
    <location>
        <begin position="25"/>
        <end position="247"/>
    </location>
</feature>
<accession>A0A0W0SU63</accession>
<evidence type="ECO:0000313" key="4">
    <source>
        <dbReference type="EMBL" id="KTC86820.1"/>
    </source>
</evidence>
<organism evidence="4 5">
    <name type="scientific">Legionella brunensis</name>
    <dbReference type="NCBI Taxonomy" id="29422"/>
    <lineage>
        <taxon>Bacteria</taxon>
        <taxon>Pseudomonadati</taxon>
        <taxon>Pseudomonadota</taxon>
        <taxon>Gammaproteobacteria</taxon>
        <taxon>Legionellales</taxon>
        <taxon>Legionellaceae</taxon>
        <taxon>Legionella</taxon>
    </lineage>
</organism>
<name>A0A0W0SU63_9GAMM</name>
<dbReference type="CDD" id="cd13622">
    <property type="entry name" value="PBP2_Arg_3"/>
    <property type="match status" value="1"/>
</dbReference>
<keyword evidence="5" id="KW-1185">Reference proteome</keyword>
<sequence length="247" mass="28382">MKKIKTYLYLFFLILPWYSNTHSMNLRIGTIFDNAPFEIITNKESGQFIGFDIALMEEICKRLKATCTFKGVYFDELFKLVENGEVDLAIAAIIITPERREQFLFSLPYKESHVQYITHHNAPFQDVEDLKNQKIGIYLNSPTEDLVVQQFGNTVQLQTFRTSAQMFDALSAQKVDAIITNPPQAIYWMSNDSGVYRLLGEVYPIGEGYGIMTQLGRDDLIAQINNVLNDMEKDGTYLSIYNSFFSE</sequence>
<gene>
    <name evidence="4" type="primary">artJ_1</name>
    <name evidence="4" type="ORF">Lbru_0761</name>
</gene>
<dbReference type="SMART" id="SM00062">
    <property type="entry name" value="PBPb"/>
    <property type="match status" value="1"/>
</dbReference>
<evidence type="ECO:0000313" key="5">
    <source>
        <dbReference type="Proteomes" id="UP000054742"/>
    </source>
</evidence>